<comment type="caution">
    <text evidence="2">The sequence shown here is derived from an EMBL/GenBank/DDBJ whole genome shotgun (WGS) entry which is preliminary data.</text>
</comment>
<organism evidence="2">
    <name type="scientific">Tanacetum cinerariifolium</name>
    <name type="common">Dalmatian daisy</name>
    <name type="synonym">Chrysanthemum cinerariifolium</name>
    <dbReference type="NCBI Taxonomy" id="118510"/>
    <lineage>
        <taxon>Eukaryota</taxon>
        <taxon>Viridiplantae</taxon>
        <taxon>Streptophyta</taxon>
        <taxon>Embryophyta</taxon>
        <taxon>Tracheophyta</taxon>
        <taxon>Spermatophyta</taxon>
        <taxon>Magnoliopsida</taxon>
        <taxon>eudicotyledons</taxon>
        <taxon>Gunneridae</taxon>
        <taxon>Pentapetalae</taxon>
        <taxon>asterids</taxon>
        <taxon>campanulids</taxon>
        <taxon>Asterales</taxon>
        <taxon>Asteraceae</taxon>
        <taxon>Asteroideae</taxon>
        <taxon>Anthemideae</taxon>
        <taxon>Anthemidinae</taxon>
        <taxon>Tanacetum</taxon>
    </lineage>
</organism>
<protein>
    <submittedName>
        <fullName evidence="2">Uncharacterized protein</fullName>
    </submittedName>
</protein>
<feature type="compositionally biased region" description="Basic and acidic residues" evidence="1">
    <location>
        <begin position="37"/>
        <end position="58"/>
    </location>
</feature>
<sequence length="58" mass="6817">QKKKGFGIRQKPGGNQRRGRMDERKNSPSGEITYMDIKPDAREVKRHKLEDVHRLQKS</sequence>
<feature type="region of interest" description="Disordered" evidence="1">
    <location>
        <begin position="1"/>
        <end position="58"/>
    </location>
</feature>
<reference evidence="2" key="1">
    <citation type="journal article" date="2019" name="Sci. Rep.">
        <title>Draft genome of Tanacetum cinerariifolium, the natural source of mosquito coil.</title>
        <authorList>
            <person name="Yamashiro T."/>
            <person name="Shiraishi A."/>
            <person name="Satake H."/>
            <person name="Nakayama K."/>
        </authorList>
    </citation>
    <scope>NUCLEOTIDE SEQUENCE</scope>
</reference>
<gene>
    <name evidence="2" type="ORF">Tci_929017</name>
</gene>
<dbReference type="EMBL" id="BKCJ011836364">
    <property type="protein sequence ID" value="GFD57048.1"/>
    <property type="molecule type" value="Genomic_DNA"/>
</dbReference>
<feature type="non-terminal residue" evidence="2">
    <location>
        <position position="1"/>
    </location>
</feature>
<evidence type="ECO:0000256" key="1">
    <source>
        <dbReference type="SAM" id="MobiDB-lite"/>
    </source>
</evidence>
<accession>A0A699XGD8</accession>
<name>A0A699XGD8_TANCI</name>
<dbReference type="AlphaFoldDB" id="A0A699XGD8"/>
<evidence type="ECO:0000313" key="2">
    <source>
        <dbReference type="EMBL" id="GFD57048.1"/>
    </source>
</evidence>
<proteinExistence type="predicted"/>